<sequence length="291" mass="33612">MVIVFLAVLGVIFAFLVWGWDEIVLRDEQGRLLSCKVQLDRADEGALIGLAYGTYTFEVWHRGLFCLKPRLVRKIKLVHNKVTENEWNYAVKLDAEAKFLRSMPDDAEKRHRNAEFLTDSILFRASKGTYFKILNNVYLLRNSLNDTTHIDSVLIHPTGLYLFENVQKTGWIYGDANSKSWHATKMKENVNRESNFENPMARSVRNEEALRRMFEGVDFSSIPCFSYIVFDDKAVLKEIPESTVNRKFVLRSQLLQSLLRTFSLATPVFSENEIGEFAKELAALSDQFSDY</sequence>
<evidence type="ECO:0000259" key="1">
    <source>
        <dbReference type="PROSITE" id="PS50965"/>
    </source>
</evidence>
<keyword evidence="3" id="KW-1185">Reference proteome</keyword>
<dbReference type="AlphaFoldDB" id="A0A2M9A5V7"/>
<dbReference type="PROSITE" id="PS50965">
    <property type="entry name" value="NERD"/>
    <property type="match status" value="1"/>
</dbReference>
<evidence type="ECO:0000313" key="3">
    <source>
        <dbReference type="Proteomes" id="UP000231134"/>
    </source>
</evidence>
<dbReference type="InterPro" id="IPR011528">
    <property type="entry name" value="NERD"/>
</dbReference>
<name>A0A2M9A5V7_9BACT</name>
<gene>
    <name evidence="2" type="ORF">BGX16_1061</name>
</gene>
<feature type="domain" description="NERD" evidence="1">
    <location>
        <begin position="110"/>
        <end position="237"/>
    </location>
</feature>
<protein>
    <submittedName>
        <fullName evidence="2">Nuclease-like protein</fullName>
    </submittedName>
</protein>
<accession>A0A2M9A5V7</accession>
<dbReference type="EMBL" id="PGEX01000001">
    <property type="protein sequence ID" value="PJJ41105.1"/>
    <property type="molecule type" value="Genomic_DNA"/>
</dbReference>
<dbReference type="Proteomes" id="UP000231134">
    <property type="component" value="Unassembled WGS sequence"/>
</dbReference>
<proteinExistence type="predicted"/>
<comment type="caution">
    <text evidence="2">The sequence shown here is derived from an EMBL/GenBank/DDBJ whole genome shotgun (WGS) entry which is preliminary data.</text>
</comment>
<dbReference type="Pfam" id="PF08378">
    <property type="entry name" value="NERD"/>
    <property type="match status" value="1"/>
</dbReference>
<evidence type="ECO:0000313" key="2">
    <source>
        <dbReference type="EMBL" id="PJJ41105.1"/>
    </source>
</evidence>
<organism evidence="2 3">
    <name type="scientific">Hallerella succinigenes</name>
    <dbReference type="NCBI Taxonomy" id="1896222"/>
    <lineage>
        <taxon>Bacteria</taxon>
        <taxon>Pseudomonadati</taxon>
        <taxon>Fibrobacterota</taxon>
        <taxon>Fibrobacteria</taxon>
        <taxon>Fibrobacterales</taxon>
        <taxon>Fibrobacteraceae</taxon>
        <taxon>Hallerella</taxon>
    </lineage>
</organism>
<reference evidence="2 3" key="1">
    <citation type="submission" date="2017-11" db="EMBL/GenBank/DDBJ databases">
        <title>Animal gut microbial communities from fecal samples from Wisconsin, USA.</title>
        <authorList>
            <person name="Neumann A."/>
        </authorList>
    </citation>
    <scope>NUCLEOTIDE SEQUENCE [LARGE SCALE GENOMIC DNA]</scope>
    <source>
        <strain evidence="2 3">UWS3</strain>
    </source>
</reference>